<reference evidence="1" key="2">
    <citation type="journal article" date="2015" name="Fish Shellfish Immunol.">
        <title>Early steps in the European eel (Anguilla anguilla)-Vibrio vulnificus interaction in the gills: Role of the RtxA13 toxin.</title>
        <authorList>
            <person name="Callol A."/>
            <person name="Pajuelo D."/>
            <person name="Ebbesson L."/>
            <person name="Teles M."/>
            <person name="MacKenzie S."/>
            <person name="Amaro C."/>
        </authorList>
    </citation>
    <scope>NUCLEOTIDE SEQUENCE</scope>
</reference>
<proteinExistence type="predicted"/>
<dbReference type="AlphaFoldDB" id="A0A0E9QVD3"/>
<dbReference type="EMBL" id="GBXM01087661">
    <property type="protein sequence ID" value="JAH20916.1"/>
    <property type="molecule type" value="Transcribed_RNA"/>
</dbReference>
<name>A0A0E9QVD3_ANGAN</name>
<evidence type="ECO:0000313" key="1">
    <source>
        <dbReference type="EMBL" id="JAH20916.1"/>
    </source>
</evidence>
<accession>A0A0E9QVD3</accession>
<protein>
    <submittedName>
        <fullName evidence="1">Uncharacterized protein</fullName>
    </submittedName>
</protein>
<reference evidence="1" key="1">
    <citation type="submission" date="2014-11" db="EMBL/GenBank/DDBJ databases">
        <authorList>
            <person name="Amaro Gonzalez C."/>
        </authorList>
    </citation>
    <scope>NUCLEOTIDE SEQUENCE</scope>
</reference>
<organism evidence="1">
    <name type="scientific">Anguilla anguilla</name>
    <name type="common">European freshwater eel</name>
    <name type="synonym">Muraena anguilla</name>
    <dbReference type="NCBI Taxonomy" id="7936"/>
    <lineage>
        <taxon>Eukaryota</taxon>
        <taxon>Metazoa</taxon>
        <taxon>Chordata</taxon>
        <taxon>Craniata</taxon>
        <taxon>Vertebrata</taxon>
        <taxon>Euteleostomi</taxon>
        <taxon>Actinopterygii</taxon>
        <taxon>Neopterygii</taxon>
        <taxon>Teleostei</taxon>
        <taxon>Anguilliformes</taxon>
        <taxon>Anguillidae</taxon>
        <taxon>Anguilla</taxon>
    </lineage>
</organism>
<sequence length="30" mass="3401">MWVCENKSGSDPGLTRKVSVQPLCRADLYF</sequence>